<dbReference type="Proteomes" id="UP001589647">
    <property type="component" value="Unassembled WGS sequence"/>
</dbReference>
<feature type="domain" description="IrrE N-terminal-like" evidence="2">
    <location>
        <begin position="21"/>
        <end position="97"/>
    </location>
</feature>
<name>A0ABV5IRP9_9ACTN</name>
<protein>
    <submittedName>
        <fullName evidence="3">ImmA/IrrE family metallo-endopeptidase</fullName>
    </submittedName>
</protein>
<feature type="region of interest" description="Disordered" evidence="1">
    <location>
        <begin position="163"/>
        <end position="222"/>
    </location>
</feature>
<comment type="caution">
    <text evidence="3">The sequence shown here is derived from an EMBL/GenBank/DDBJ whole genome shotgun (WGS) entry which is preliminary data.</text>
</comment>
<evidence type="ECO:0000259" key="2">
    <source>
        <dbReference type="Pfam" id="PF06114"/>
    </source>
</evidence>
<proteinExistence type="predicted"/>
<dbReference type="Pfam" id="PF06114">
    <property type="entry name" value="Peptidase_M78"/>
    <property type="match status" value="1"/>
</dbReference>
<dbReference type="EMBL" id="JBHMEI010000048">
    <property type="protein sequence ID" value="MFB9207225.1"/>
    <property type="molecule type" value="Genomic_DNA"/>
</dbReference>
<dbReference type="RefSeq" id="WP_189653880.1">
    <property type="nucleotide sequence ID" value="NZ_BMRC01000050.1"/>
</dbReference>
<sequence>MPLKAAITGRSGNIISVLTSMELGHVLHHGKRLTFLDDDPAKDAGQSAEEDEANRFAADTLIPLHLNADYQRLRARPTPFTNIEAFAARAGIAEGIVVGRLQYDRALPPSQGHRYLKRFEFLAYTGRAQARYLQWCAASSGKSASGTCMDRASCAARRDADHAAALQSARPPLPAVPTQEGPNGTAPPGTPPNGPDDGSRTARKAPVSARKPPVRAAPGWLP</sequence>
<dbReference type="InterPro" id="IPR010359">
    <property type="entry name" value="IrrE_HExxH"/>
</dbReference>
<evidence type="ECO:0000313" key="3">
    <source>
        <dbReference type="EMBL" id="MFB9207225.1"/>
    </source>
</evidence>
<reference evidence="3 4" key="1">
    <citation type="submission" date="2024-09" db="EMBL/GenBank/DDBJ databases">
        <authorList>
            <person name="Sun Q."/>
            <person name="Mori K."/>
        </authorList>
    </citation>
    <scope>NUCLEOTIDE SEQUENCE [LARGE SCALE GENOMIC DNA]</scope>
    <source>
        <strain evidence="3 4">CCM 3426</strain>
    </source>
</reference>
<evidence type="ECO:0000313" key="4">
    <source>
        <dbReference type="Proteomes" id="UP001589647"/>
    </source>
</evidence>
<accession>A0ABV5IRP9</accession>
<organism evidence="3 4">
    <name type="scientific">Nonomuraea spiralis</name>
    <dbReference type="NCBI Taxonomy" id="46182"/>
    <lineage>
        <taxon>Bacteria</taxon>
        <taxon>Bacillati</taxon>
        <taxon>Actinomycetota</taxon>
        <taxon>Actinomycetes</taxon>
        <taxon>Streptosporangiales</taxon>
        <taxon>Streptosporangiaceae</taxon>
        <taxon>Nonomuraea</taxon>
    </lineage>
</organism>
<evidence type="ECO:0000256" key="1">
    <source>
        <dbReference type="SAM" id="MobiDB-lite"/>
    </source>
</evidence>
<keyword evidence="4" id="KW-1185">Reference proteome</keyword>
<gene>
    <name evidence="3" type="ORF">ACFFV7_38975</name>
</gene>